<dbReference type="InterPro" id="IPR005503">
    <property type="entry name" value="FliL"/>
</dbReference>
<evidence type="ECO:0000256" key="5">
    <source>
        <dbReference type="ARBA" id="ARBA00022500"/>
    </source>
</evidence>
<dbReference type="EMBL" id="JALZWP010000006">
    <property type="protein sequence ID" value="MCL1628592.1"/>
    <property type="molecule type" value="Genomic_DNA"/>
</dbReference>
<proteinExistence type="inferred from homology"/>
<comment type="function">
    <text evidence="1 10">Controls the rotational direction of flagella during chemotaxis.</text>
</comment>
<evidence type="ECO:0000256" key="1">
    <source>
        <dbReference type="ARBA" id="ARBA00002254"/>
    </source>
</evidence>
<evidence type="ECO:0000256" key="10">
    <source>
        <dbReference type="RuleBase" id="RU364125"/>
    </source>
</evidence>
<name>A0ABT0M152_9RHOB</name>
<keyword evidence="12" id="KW-1185">Reference proteome</keyword>
<comment type="caution">
    <text evidence="11">The sequence shown here is derived from an EMBL/GenBank/DDBJ whole genome shotgun (WGS) entry which is preliminary data.</text>
</comment>
<evidence type="ECO:0000256" key="2">
    <source>
        <dbReference type="ARBA" id="ARBA00004162"/>
    </source>
</evidence>
<comment type="subcellular location">
    <subcellularLocation>
        <location evidence="10">Cell inner membrane</location>
    </subcellularLocation>
    <subcellularLocation>
        <location evidence="2">Cell membrane</location>
        <topology evidence="2">Single-pass membrane protein</topology>
    </subcellularLocation>
</comment>
<keyword evidence="11" id="KW-0969">Cilium</keyword>
<keyword evidence="6" id="KW-0812">Transmembrane</keyword>
<keyword evidence="5 10" id="KW-0145">Chemotaxis</keyword>
<keyword evidence="4" id="KW-1003">Cell membrane</keyword>
<keyword evidence="10" id="KW-0997">Cell inner membrane</keyword>
<dbReference type="Pfam" id="PF03748">
    <property type="entry name" value="FliL"/>
    <property type="match status" value="1"/>
</dbReference>
<keyword evidence="8" id="KW-1133">Transmembrane helix</keyword>
<comment type="similarity">
    <text evidence="3 10">Belongs to the FliL family.</text>
</comment>
<dbReference type="RefSeq" id="WP_249057929.1">
    <property type="nucleotide sequence ID" value="NZ_JALZWP010000006.1"/>
</dbReference>
<evidence type="ECO:0000256" key="4">
    <source>
        <dbReference type="ARBA" id="ARBA00022475"/>
    </source>
</evidence>
<evidence type="ECO:0000256" key="7">
    <source>
        <dbReference type="ARBA" id="ARBA00022779"/>
    </source>
</evidence>
<keyword evidence="9 10" id="KW-0472">Membrane</keyword>
<reference evidence="11 12" key="1">
    <citation type="submission" date="2022-05" db="EMBL/GenBank/DDBJ databases">
        <title>Seasonal and diel survey of microbial diversity of the Tyrrhenian coast.</title>
        <authorList>
            <person name="Gattoni G."/>
            <person name="Corral P."/>
        </authorList>
    </citation>
    <scope>NUCLEOTIDE SEQUENCE [LARGE SCALE GENOMIC DNA]</scope>
    <source>
        <strain evidence="11 12">V10</strain>
    </source>
</reference>
<keyword evidence="11" id="KW-0966">Cell projection</keyword>
<evidence type="ECO:0000313" key="11">
    <source>
        <dbReference type="EMBL" id="MCL1628592.1"/>
    </source>
</evidence>
<dbReference type="Proteomes" id="UP001202550">
    <property type="component" value="Unassembled WGS sequence"/>
</dbReference>
<organism evidence="11 12">
    <name type="scientific">Roseinatronobacter domitianus</name>
    <dbReference type="NCBI Taxonomy" id="2940293"/>
    <lineage>
        <taxon>Bacteria</taxon>
        <taxon>Pseudomonadati</taxon>
        <taxon>Pseudomonadota</taxon>
        <taxon>Alphaproteobacteria</taxon>
        <taxon>Rhodobacterales</taxon>
        <taxon>Paracoccaceae</taxon>
        <taxon>Roseinatronobacter</taxon>
    </lineage>
</organism>
<gene>
    <name evidence="11" type="ORF">M3N55_07600</name>
</gene>
<evidence type="ECO:0000256" key="6">
    <source>
        <dbReference type="ARBA" id="ARBA00022692"/>
    </source>
</evidence>
<accession>A0ABT0M152</accession>
<evidence type="ECO:0000256" key="8">
    <source>
        <dbReference type="ARBA" id="ARBA00022989"/>
    </source>
</evidence>
<keyword evidence="7 10" id="KW-0283">Flagellar rotation</keyword>
<sequence>MAKILPILLMLLGLAGGVGAGFVMRPAPEPLPEGEEVVAPPISAPVTELYELEGQFLVPLVEGGRVASIVVIELALEIDDTANLAVAGKEPLLRDRMLQILFDHANIGGFDGMFTSNNNMALLRRALLDAATQVMGPRVVFEVLITNILRNGA</sequence>
<evidence type="ECO:0000313" key="12">
    <source>
        <dbReference type="Proteomes" id="UP001202550"/>
    </source>
</evidence>
<keyword evidence="11" id="KW-0282">Flagellum</keyword>
<evidence type="ECO:0000256" key="3">
    <source>
        <dbReference type="ARBA" id="ARBA00008281"/>
    </source>
</evidence>
<protein>
    <recommendedName>
        <fullName evidence="10">Flagellar protein FliL</fullName>
    </recommendedName>
</protein>
<evidence type="ECO:0000256" key="9">
    <source>
        <dbReference type="ARBA" id="ARBA00023136"/>
    </source>
</evidence>